<dbReference type="Gene3D" id="3.90.550.10">
    <property type="entry name" value="Spore Coat Polysaccharide Biosynthesis Protein SpsA, Chain A"/>
    <property type="match status" value="1"/>
</dbReference>
<dbReference type="GO" id="GO:0016757">
    <property type="term" value="F:glycosyltransferase activity"/>
    <property type="evidence" value="ECO:0007669"/>
    <property type="project" value="UniProtKB-KW"/>
</dbReference>
<keyword evidence="1" id="KW-0328">Glycosyltransferase</keyword>
<evidence type="ECO:0000259" key="3">
    <source>
        <dbReference type="Pfam" id="PF00535"/>
    </source>
</evidence>
<dbReference type="GeneID" id="78287657"/>
<dbReference type="CDD" id="cd00761">
    <property type="entry name" value="Glyco_tranf_GTA_type"/>
    <property type="match status" value="1"/>
</dbReference>
<dbReference type="PANTHER" id="PTHR22916">
    <property type="entry name" value="GLYCOSYLTRANSFERASE"/>
    <property type="match status" value="1"/>
</dbReference>
<dbReference type="AlphaFoldDB" id="A0A1I0CWS7"/>
<proteinExistence type="predicted"/>
<dbReference type="InterPro" id="IPR029044">
    <property type="entry name" value="Nucleotide-diphossugar_trans"/>
</dbReference>
<sequence length="325" mass="38529">MASISVVVPIYKVEKYLDRCIISILNQSYNDFELILVDDGSPDNCGKICDEYAKKDTRIHVIHQENRGLSAARNAGIDWAFKNSSSKWITFIDSDDWIDIRFLEELHNAAIQLNVDISICDYIRTKGEAKIAKKPFLYEKYNVEDFYVRQRIVATIACAKLYKKDCFNEIRYPVGKLHEDEFTTYLVLFNSRQIAFVNAPLYLYFINYDSIMQSQWNIRRLDALEAFETQLVFFKQNGYNKAYVRVADAYIQGVSYNLNKIKQNGISWIIKEKYRIKFIREVLKLRKQINIKISTYPALYNEFFPKFMYLYWFSKTLINKMKRKK</sequence>
<dbReference type="PANTHER" id="PTHR22916:SF51">
    <property type="entry name" value="GLYCOSYLTRANSFERASE EPSH-RELATED"/>
    <property type="match status" value="1"/>
</dbReference>
<reference evidence="5" key="1">
    <citation type="submission" date="2016-10" db="EMBL/GenBank/DDBJ databases">
        <authorList>
            <person name="Varghese N."/>
            <person name="Submissions S."/>
        </authorList>
    </citation>
    <scope>NUCLEOTIDE SEQUENCE [LARGE SCALE GENOMIC DNA]</scope>
    <source>
        <strain evidence="5">DSM 1551</strain>
    </source>
</reference>
<keyword evidence="5" id="KW-1185">Reference proteome</keyword>
<dbReference type="RefSeq" id="WP_157796026.1">
    <property type="nucleotide sequence ID" value="NZ_FOIN01000004.1"/>
</dbReference>
<organism evidence="4 5">
    <name type="scientific">Thomasclavelia cocleata</name>
    <dbReference type="NCBI Taxonomy" id="69824"/>
    <lineage>
        <taxon>Bacteria</taxon>
        <taxon>Bacillati</taxon>
        <taxon>Bacillota</taxon>
        <taxon>Erysipelotrichia</taxon>
        <taxon>Erysipelotrichales</taxon>
        <taxon>Coprobacillaceae</taxon>
        <taxon>Thomasclavelia</taxon>
    </lineage>
</organism>
<protein>
    <submittedName>
        <fullName evidence="4">Glycosyltransferase involved in cell wall bisynthesis</fullName>
    </submittedName>
</protein>
<keyword evidence="2 4" id="KW-0808">Transferase</keyword>
<evidence type="ECO:0000313" key="5">
    <source>
        <dbReference type="Proteomes" id="UP000198558"/>
    </source>
</evidence>
<accession>A0A1I0CWS7</accession>
<dbReference type="OrthoDB" id="396512at2"/>
<dbReference type="SUPFAM" id="SSF53448">
    <property type="entry name" value="Nucleotide-diphospho-sugar transferases"/>
    <property type="match status" value="1"/>
</dbReference>
<dbReference type="Pfam" id="PF00535">
    <property type="entry name" value="Glycos_transf_2"/>
    <property type="match status" value="1"/>
</dbReference>
<evidence type="ECO:0000256" key="1">
    <source>
        <dbReference type="ARBA" id="ARBA00022676"/>
    </source>
</evidence>
<feature type="domain" description="Glycosyltransferase 2-like" evidence="3">
    <location>
        <begin position="5"/>
        <end position="169"/>
    </location>
</feature>
<dbReference type="InterPro" id="IPR001173">
    <property type="entry name" value="Glyco_trans_2-like"/>
</dbReference>
<gene>
    <name evidence="4" type="ORF">SAMN04489758_10438</name>
</gene>
<evidence type="ECO:0000256" key="2">
    <source>
        <dbReference type="ARBA" id="ARBA00022679"/>
    </source>
</evidence>
<evidence type="ECO:0000313" key="4">
    <source>
        <dbReference type="EMBL" id="SET24106.1"/>
    </source>
</evidence>
<name>A0A1I0CWS7_9FIRM</name>
<dbReference type="EMBL" id="FOIN01000004">
    <property type="protein sequence ID" value="SET24106.1"/>
    <property type="molecule type" value="Genomic_DNA"/>
</dbReference>
<dbReference type="Proteomes" id="UP000198558">
    <property type="component" value="Unassembled WGS sequence"/>
</dbReference>